<sequence length="358" mass="40687">MKPYIYLRGLRHVDLSVFCVESGQKNYWDPIFNVRVPFSSGQQVKRSILEAINDELHVDPSPITFAWEGVSLKEKEVTSLCDPQYYDQLFGGWMNTNGTEEEKTKKAEKGRTLKRRSPLSISAMRPLHPLLGQIFQEKISFDRRDRPEIHKVVVRDTSGNAMSEEAIEELLAGTNRSLYHKWIQKDSTRATGLFVYDVAIDLRTLFAVSVNQMEPELKKEKIDELREKGWVSSRNVFGECLIMPKENREIAIPAIAKALINWRISSNQSRTFSLMETLAIAISDNANTLAGAIRTKLVDDSEKAKAKPMVDETAGAELFVTLPCSGYMVTETESADALQRAEERLIDLLFAFDYENQK</sequence>
<gene>
    <name evidence="1" type="ORF">JCM15093_2806</name>
</gene>
<evidence type="ECO:0000313" key="1">
    <source>
        <dbReference type="EMBL" id="GAK37549.1"/>
    </source>
</evidence>
<dbReference type="STRING" id="1121097.GCA_000428125_01468"/>
<dbReference type="Proteomes" id="UP000027601">
    <property type="component" value="Unassembled WGS sequence"/>
</dbReference>
<dbReference type="OrthoDB" id="5413733at2"/>
<proteinExistence type="predicted"/>
<keyword evidence="2" id="KW-1185">Reference proteome</keyword>
<evidence type="ECO:0000313" key="2">
    <source>
        <dbReference type="Proteomes" id="UP000027601"/>
    </source>
</evidence>
<evidence type="ECO:0008006" key="3">
    <source>
        <dbReference type="Google" id="ProtNLM"/>
    </source>
</evidence>
<protein>
    <recommendedName>
        <fullName evidence="3">CRISPR-associated protein Cas7</fullName>
    </recommendedName>
</protein>
<reference evidence="1 2" key="1">
    <citation type="journal article" date="2015" name="Microbes Environ.">
        <title>Distribution and evolution of nitrogen fixation genes in the phylum bacteroidetes.</title>
        <authorList>
            <person name="Inoue J."/>
            <person name="Oshima K."/>
            <person name="Suda W."/>
            <person name="Sakamoto M."/>
            <person name="Iino T."/>
            <person name="Noda S."/>
            <person name="Hongoh Y."/>
            <person name="Hattori M."/>
            <person name="Ohkuma M."/>
        </authorList>
    </citation>
    <scope>NUCLEOTIDE SEQUENCE [LARGE SCALE GENOMIC DNA]</scope>
    <source>
        <strain evidence="1 2">JCM 15093</strain>
    </source>
</reference>
<name>A0A069DBA7_9BACE</name>
<dbReference type="eggNOG" id="ENOG502Z97X">
    <property type="taxonomic scope" value="Bacteria"/>
</dbReference>
<dbReference type="AlphaFoldDB" id="A0A069DBA7"/>
<dbReference type="EMBL" id="BAJS01000023">
    <property type="protein sequence ID" value="GAK37549.1"/>
    <property type="molecule type" value="Genomic_DNA"/>
</dbReference>
<accession>A0A069DBA7</accession>
<organism evidence="1 2">
    <name type="scientific">Bacteroides graminisolvens DSM 19988 = JCM 15093</name>
    <dbReference type="NCBI Taxonomy" id="1121097"/>
    <lineage>
        <taxon>Bacteria</taxon>
        <taxon>Pseudomonadati</taxon>
        <taxon>Bacteroidota</taxon>
        <taxon>Bacteroidia</taxon>
        <taxon>Bacteroidales</taxon>
        <taxon>Bacteroidaceae</taxon>
        <taxon>Bacteroides</taxon>
    </lineage>
</organism>
<dbReference type="RefSeq" id="WP_024997197.1">
    <property type="nucleotide sequence ID" value="NZ_BAJS01000023.1"/>
</dbReference>
<comment type="caution">
    <text evidence="1">The sequence shown here is derived from an EMBL/GenBank/DDBJ whole genome shotgun (WGS) entry which is preliminary data.</text>
</comment>